<feature type="transmembrane region" description="Helical" evidence="24">
    <location>
        <begin position="228"/>
        <end position="248"/>
    </location>
</feature>
<dbReference type="GO" id="GO:0005886">
    <property type="term" value="C:plasma membrane"/>
    <property type="evidence" value="ECO:0007669"/>
    <property type="project" value="UniProtKB-SubCell"/>
</dbReference>
<dbReference type="PANTHER" id="PTHR46382:SF1">
    <property type="entry name" value="PHOSPHATIDATE CYTIDYLYLTRANSFERASE"/>
    <property type="match status" value="1"/>
</dbReference>
<evidence type="ECO:0000256" key="12">
    <source>
        <dbReference type="ARBA" id="ARBA00022695"/>
    </source>
</evidence>
<evidence type="ECO:0000256" key="16">
    <source>
        <dbReference type="ARBA" id="ARBA00023209"/>
    </source>
</evidence>
<evidence type="ECO:0000256" key="9">
    <source>
        <dbReference type="ARBA" id="ARBA00022516"/>
    </source>
</evidence>
<evidence type="ECO:0000256" key="8">
    <source>
        <dbReference type="ARBA" id="ARBA00022475"/>
    </source>
</evidence>
<evidence type="ECO:0000256" key="11">
    <source>
        <dbReference type="ARBA" id="ARBA00022692"/>
    </source>
</evidence>
<evidence type="ECO:0000256" key="1">
    <source>
        <dbReference type="ARBA" id="ARBA00001698"/>
    </source>
</evidence>
<evidence type="ECO:0000256" key="15">
    <source>
        <dbReference type="ARBA" id="ARBA00023136"/>
    </source>
</evidence>
<evidence type="ECO:0000256" key="2">
    <source>
        <dbReference type="ARBA" id="ARBA00004651"/>
    </source>
</evidence>
<dbReference type="EC" id="2.7.7.41" evidence="6"/>
<feature type="transmembrane region" description="Helical" evidence="24">
    <location>
        <begin position="158"/>
        <end position="176"/>
    </location>
</feature>
<sequence>MNETLKRTISGAVYIALLLTSILFSTESFIILFGIFLIITVYEFSNLVNLNKIFSILFGLLSYSIVILISNYNKQTTAYLNTLFNSNLDLEINIQQLDLILLAVTIVISIKCIIFLFYDTVQKVSISSKYLYLLGYITLPFLFIIKISFGTNDYNPKIILGLFILIWTNDTFAYLVGKSIGKHKLFERVSPKKTIEGFLGGAVFAALAGFLISKFYIQPNPAFSSKSILIWTIIALIVSVFGTIGDLIESKFKRIAGVKDSGSIMPGHGGILDRLDSVIFVAPIIFLFYQILYYVS</sequence>
<dbReference type="EMBL" id="JPRL01000001">
    <property type="protein sequence ID" value="KFF05803.1"/>
    <property type="molecule type" value="Genomic_DNA"/>
</dbReference>
<evidence type="ECO:0000256" key="6">
    <source>
        <dbReference type="ARBA" id="ARBA00012487"/>
    </source>
</evidence>
<feature type="transmembrane region" description="Helical" evidence="24">
    <location>
        <begin position="275"/>
        <end position="295"/>
    </location>
</feature>
<organism evidence="25 26">
    <name type="scientific">Flavobacterium reichenbachii</name>
    <dbReference type="NCBI Taxonomy" id="362418"/>
    <lineage>
        <taxon>Bacteria</taxon>
        <taxon>Pseudomonadati</taxon>
        <taxon>Bacteroidota</taxon>
        <taxon>Flavobacteriia</taxon>
        <taxon>Flavobacteriales</taxon>
        <taxon>Flavobacteriaceae</taxon>
        <taxon>Flavobacterium</taxon>
    </lineage>
</organism>
<evidence type="ECO:0000256" key="20">
    <source>
        <dbReference type="ARBA" id="ARBA00032253"/>
    </source>
</evidence>
<evidence type="ECO:0000256" key="7">
    <source>
        <dbReference type="ARBA" id="ARBA00019373"/>
    </source>
</evidence>
<evidence type="ECO:0000313" key="26">
    <source>
        <dbReference type="Proteomes" id="UP000028715"/>
    </source>
</evidence>
<keyword evidence="14" id="KW-0443">Lipid metabolism</keyword>
<reference evidence="25 26" key="1">
    <citation type="submission" date="2014-07" db="EMBL/GenBank/DDBJ databases">
        <title>Genome of Flavobacterium reichenbachii LMG 25512.</title>
        <authorList>
            <person name="Stropko S.J."/>
            <person name="Pipes S.E."/>
            <person name="Newman J.D."/>
        </authorList>
    </citation>
    <scope>NUCLEOTIDE SEQUENCE [LARGE SCALE GENOMIC DNA]</scope>
    <source>
        <strain evidence="25 26">LMG 25512</strain>
    </source>
</reference>
<comment type="caution">
    <text evidence="25">The sequence shown here is derived from an EMBL/GenBank/DDBJ whole genome shotgun (WGS) entry which is preliminary data.</text>
</comment>
<feature type="transmembrane region" description="Helical" evidence="24">
    <location>
        <begin position="197"/>
        <end position="216"/>
    </location>
</feature>
<evidence type="ECO:0000256" key="19">
    <source>
        <dbReference type="ARBA" id="ARBA00031825"/>
    </source>
</evidence>
<evidence type="ECO:0000256" key="3">
    <source>
        <dbReference type="ARBA" id="ARBA00005119"/>
    </source>
</evidence>
<evidence type="ECO:0000256" key="23">
    <source>
        <dbReference type="ARBA" id="ARBA00033406"/>
    </source>
</evidence>
<keyword evidence="10 25" id="KW-0808">Transferase</keyword>
<dbReference type="OrthoDB" id="9799199at2"/>
<feature type="transmembrane region" description="Helical" evidence="24">
    <location>
        <begin position="12"/>
        <end position="41"/>
    </location>
</feature>
<dbReference type="STRING" id="362418.IW19_09840"/>
<evidence type="ECO:0000256" key="5">
    <source>
        <dbReference type="ARBA" id="ARBA00010185"/>
    </source>
</evidence>
<dbReference type="Proteomes" id="UP000028715">
    <property type="component" value="Unassembled WGS sequence"/>
</dbReference>
<evidence type="ECO:0000256" key="17">
    <source>
        <dbReference type="ARBA" id="ARBA00023264"/>
    </source>
</evidence>
<evidence type="ECO:0000256" key="14">
    <source>
        <dbReference type="ARBA" id="ARBA00023098"/>
    </source>
</evidence>
<keyword evidence="17" id="KW-1208">Phospholipid metabolism</keyword>
<keyword evidence="11 24" id="KW-0812">Transmembrane</keyword>
<proteinExistence type="inferred from homology"/>
<dbReference type="AlphaFoldDB" id="A0A085ZMY9"/>
<comment type="pathway">
    <text evidence="3">Phospholipid metabolism; CDP-diacylglycerol biosynthesis; CDP-diacylglycerol from sn-glycerol 3-phosphate: step 3/3.</text>
</comment>
<keyword evidence="8" id="KW-1003">Cell membrane</keyword>
<gene>
    <name evidence="25" type="ORF">IW19_09840</name>
</gene>
<comment type="subcellular location">
    <subcellularLocation>
        <location evidence="2">Cell membrane</location>
        <topology evidence="2">Multi-pass membrane protein</topology>
    </subcellularLocation>
</comment>
<keyword evidence="16" id="KW-0594">Phospholipid biosynthesis</keyword>
<evidence type="ECO:0000256" key="22">
    <source>
        <dbReference type="ARBA" id="ARBA00032743"/>
    </source>
</evidence>
<evidence type="ECO:0000313" key="25">
    <source>
        <dbReference type="EMBL" id="KFF05803.1"/>
    </source>
</evidence>
<dbReference type="eggNOG" id="COG4589">
    <property type="taxonomic scope" value="Bacteria"/>
</dbReference>
<comment type="catalytic activity">
    <reaction evidence="1">
        <text>a 1,2-diacyl-sn-glycero-3-phosphate + CTP + H(+) = a CDP-1,2-diacyl-sn-glycerol + diphosphate</text>
        <dbReference type="Rhea" id="RHEA:16229"/>
        <dbReference type="ChEBI" id="CHEBI:15378"/>
        <dbReference type="ChEBI" id="CHEBI:33019"/>
        <dbReference type="ChEBI" id="CHEBI:37563"/>
        <dbReference type="ChEBI" id="CHEBI:58332"/>
        <dbReference type="ChEBI" id="CHEBI:58608"/>
        <dbReference type="EC" id="2.7.7.41"/>
    </reaction>
</comment>
<keyword evidence="9" id="KW-0444">Lipid biosynthesis</keyword>
<evidence type="ECO:0000256" key="18">
    <source>
        <dbReference type="ARBA" id="ARBA00029893"/>
    </source>
</evidence>
<accession>A0A085ZMY9</accession>
<dbReference type="Pfam" id="PF01148">
    <property type="entry name" value="CTP_transf_1"/>
    <property type="match status" value="1"/>
</dbReference>
<evidence type="ECO:0000256" key="24">
    <source>
        <dbReference type="SAM" id="Phobius"/>
    </source>
</evidence>
<comment type="pathway">
    <text evidence="4">Lipid metabolism.</text>
</comment>
<evidence type="ECO:0000256" key="13">
    <source>
        <dbReference type="ARBA" id="ARBA00022989"/>
    </source>
</evidence>
<keyword evidence="15 24" id="KW-0472">Membrane</keyword>
<dbReference type="RefSeq" id="WP_035683530.1">
    <property type="nucleotide sequence ID" value="NZ_JPRL01000001.1"/>
</dbReference>
<dbReference type="PANTHER" id="PTHR46382">
    <property type="entry name" value="PHOSPHATIDATE CYTIDYLYLTRANSFERASE"/>
    <property type="match status" value="1"/>
</dbReference>
<feature type="transmembrane region" description="Helical" evidence="24">
    <location>
        <begin position="99"/>
        <end position="118"/>
    </location>
</feature>
<keyword evidence="13 24" id="KW-1133">Transmembrane helix</keyword>
<name>A0A085ZMY9_9FLAO</name>
<feature type="transmembrane region" description="Helical" evidence="24">
    <location>
        <begin position="130"/>
        <end position="152"/>
    </location>
</feature>
<dbReference type="GO" id="GO:0016024">
    <property type="term" value="P:CDP-diacylglycerol biosynthetic process"/>
    <property type="evidence" value="ECO:0007669"/>
    <property type="project" value="TreeGrafter"/>
</dbReference>
<protein>
    <recommendedName>
        <fullName evidence="7">Phosphatidate cytidylyltransferase</fullName>
        <ecNumber evidence="6">2.7.7.41</ecNumber>
    </recommendedName>
    <alternativeName>
        <fullName evidence="20">CDP-DAG synthase</fullName>
    </alternativeName>
    <alternativeName>
        <fullName evidence="22">CDP-DG synthase</fullName>
    </alternativeName>
    <alternativeName>
        <fullName evidence="18">CDP-diacylglycerol synthase</fullName>
    </alternativeName>
    <alternativeName>
        <fullName evidence="21">CDP-diglyceride pyrophosphorylase</fullName>
    </alternativeName>
    <alternativeName>
        <fullName evidence="23">CDP-diglyceride synthase</fullName>
    </alternativeName>
    <alternativeName>
        <fullName evidence="19">CTP:phosphatidate cytidylyltransferase</fullName>
    </alternativeName>
</protein>
<keyword evidence="12 25" id="KW-0548">Nucleotidyltransferase</keyword>
<keyword evidence="26" id="KW-1185">Reference proteome</keyword>
<evidence type="ECO:0000256" key="10">
    <source>
        <dbReference type="ARBA" id="ARBA00022679"/>
    </source>
</evidence>
<dbReference type="GO" id="GO:0004605">
    <property type="term" value="F:phosphatidate cytidylyltransferase activity"/>
    <property type="evidence" value="ECO:0007669"/>
    <property type="project" value="UniProtKB-EC"/>
</dbReference>
<evidence type="ECO:0000256" key="21">
    <source>
        <dbReference type="ARBA" id="ARBA00032396"/>
    </source>
</evidence>
<feature type="transmembrane region" description="Helical" evidence="24">
    <location>
        <begin position="53"/>
        <end position="72"/>
    </location>
</feature>
<comment type="similarity">
    <text evidence="5">Belongs to the CDS family.</text>
</comment>
<evidence type="ECO:0000256" key="4">
    <source>
        <dbReference type="ARBA" id="ARBA00005189"/>
    </source>
</evidence>